<sequence>MSQRPKKAQLSKAADRAEGDIGEVCWDPTHNPNYITLSEEGTVAQFVIKEKPKDGKTSYPPCFLPVRSNLRLHSGNYKIEFDIERTTTSEQIGAGAMLMWNIGEDWGFFGYLGASSSAWSYDPSTGDVVTKTESIDGGLATFDGPNGKIIMELTLPRNEEGSMVFEVNGKRSKAVKLPAGSVVMPAGCFLKQGQKLKITLIK</sequence>
<accession>A0A7S4JLG8</accession>
<organism evidence="1">
    <name type="scientific">Paramoeba aestuarina</name>
    <dbReference type="NCBI Taxonomy" id="180227"/>
    <lineage>
        <taxon>Eukaryota</taxon>
        <taxon>Amoebozoa</taxon>
        <taxon>Discosea</taxon>
        <taxon>Flabellinia</taxon>
        <taxon>Dactylopodida</taxon>
        <taxon>Paramoebidae</taxon>
        <taxon>Paramoeba</taxon>
    </lineage>
</organism>
<gene>
    <name evidence="1" type="ORF">NAES01612_LOCUS1023</name>
</gene>
<evidence type="ECO:0000313" key="1">
    <source>
        <dbReference type="EMBL" id="CAE2267067.1"/>
    </source>
</evidence>
<protein>
    <recommendedName>
        <fullName evidence="2">B30.2/SPRY domain-containing protein</fullName>
    </recommendedName>
</protein>
<evidence type="ECO:0008006" key="2">
    <source>
        <dbReference type="Google" id="ProtNLM"/>
    </source>
</evidence>
<proteinExistence type="predicted"/>
<dbReference type="AlphaFoldDB" id="A0A7S4JLG8"/>
<reference evidence="1" key="1">
    <citation type="submission" date="2021-01" db="EMBL/GenBank/DDBJ databases">
        <authorList>
            <person name="Corre E."/>
            <person name="Pelletier E."/>
            <person name="Niang G."/>
            <person name="Scheremetjew M."/>
            <person name="Finn R."/>
            <person name="Kale V."/>
            <person name="Holt S."/>
            <person name="Cochrane G."/>
            <person name="Meng A."/>
            <person name="Brown T."/>
            <person name="Cohen L."/>
        </authorList>
    </citation>
    <scope>NUCLEOTIDE SEQUENCE</scope>
    <source>
        <strain evidence="1">SoJaBio B1-5/56/2</strain>
    </source>
</reference>
<name>A0A7S4JLG8_9EUKA</name>
<dbReference type="EMBL" id="HBKR01001632">
    <property type="protein sequence ID" value="CAE2267067.1"/>
    <property type="molecule type" value="Transcribed_RNA"/>
</dbReference>